<keyword evidence="2" id="KW-0813">Transport</keyword>
<evidence type="ECO:0000256" key="2">
    <source>
        <dbReference type="ARBA" id="ARBA00022448"/>
    </source>
</evidence>
<keyword evidence="5 6" id="KW-0472">Membrane</keyword>
<feature type="transmembrane region" description="Helical" evidence="6">
    <location>
        <begin position="20"/>
        <end position="40"/>
    </location>
</feature>
<organism evidence="7 8">
    <name type="scientific">Pseudomonas cerasi</name>
    <dbReference type="NCBI Taxonomy" id="1583341"/>
    <lineage>
        <taxon>Bacteria</taxon>
        <taxon>Pseudomonadati</taxon>
        <taxon>Pseudomonadota</taxon>
        <taxon>Gammaproteobacteria</taxon>
        <taxon>Pseudomonadales</taxon>
        <taxon>Pseudomonadaceae</taxon>
        <taxon>Pseudomonas</taxon>
    </lineage>
</organism>
<dbReference type="GO" id="GO:0035673">
    <property type="term" value="F:oligopeptide transmembrane transporter activity"/>
    <property type="evidence" value="ECO:0007669"/>
    <property type="project" value="InterPro"/>
</dbReference>
<dbReference type="Proteomes" id="UP000239025">
    <property type="component" value="Chromosome 1"/>
</dbReference>
<sequence>MLSTSPSNPLASPVERELSLRAVITGVVLGILLTPSNVYAGLKIGWSFNMSIIALLIGYAIWQGLSKRASGQLPWTLHESNINQTVASAAASIISGGLVAPIPAYTLLTGQQLDAIPMIAWVFSVSFLGIWIAWYLRPSLLNDTSLKFPEGMATLETLLHIYNHGREAATRLKVLLSTALLSALAKWIDTFVWAFPRWSPSAQLERLTFTADPSLLLVGFGAIIGIRVGLTLLIGAVLAWGGPGAVAAGTGVGDVAVRQQRPAVRRAGGMVAVAGREPDGLFDAGFAGYPPVDTARVYQSQRRDALVNAQARAGRRFCAGDPVGGQPAGAVVRYQSVDGIADHSSGDLPGGRGG</sequence>
<feature type="transmembrane region" description="Helical" evidence="6">
    <location>
        <begin position="215"/>
        <end position="240"/>
    </location>
</feature>
<comment type="subcellular location">
    <subcellularLocation>
        <location evidence="1">Membrane</location>
        <topology evidence="1">Multi-pass membrane protein</topology>
    </subcellularLocation>
</comment>
<feature type="transmembrane region" description="Helical" evidence="6">
    <location>
        <begin position="118"/>
        <end position="136"/>
    </location>
</feature>
<proteinExistence type="predicted"/>
<evidence type="ECO:0000256" key="4">
    <source>
        <dbReference type="ARBA" id="ARBA00022989"/>
    </source>
</evidence>
<dbReference type="InterPro" id="IPR045035">
    <property type="entry name" value="YSL-like"/>
</dbReference>
<dbReference type="InterPro" id="IPR004813">
    <property type="entry name" value="OPT"/>
</dbReference>
<dbReference type="AlphaFoldDB" id="A0A2K4UZ18"/>
<feature type="transmembrane region" description="Helical" evidence="6">
    <location>
        <begin position="46"/>
        <end position="65"/>
    </location>
</feature>
<protein>
    <submittedName>
        <fullName evidence="7">OPT superfamily oligopeptide transporter</fullName>
    </submittedName>
</protein>
<feature type="transmembrane region" description="Helical" evidence="6">
    <location>
        <begin position="86"/>
        <end position="106"/>
    </location>
</feature>
<gene>
    <name evidence="7" type="ORF">PL963_01170</name>
</gene>
<name>A0A2K4UZ18_9PSED</name>
<keyword evidence="8" id="KW-1185">Reference proteome</keyword>
<keyword evidence="4 6" id="KW-1133">Transmembrane helix</keyword>
<evidence type="ECO:0000256" key="3">
    <source>
        <dbReference type="ARBA" id="ARBA00022692"/>
    </source>
</evidence>
<dbReference type="EMBL" id="LT963395">
    <property type="protein sequence ID" value="SOS16673.1"/>
    <property type="molecule type" value="Genomic_DNA"/>
</dbReference>
<evidence type="ECO:0000256" key="5">
    <source>
        <dbReference type="ARBA" id="ARBA00023136"/>
    </source>
</evidence>
<evidence type="ECO:0000313" key="8">
    <source>
        <dbReference type="Proteomes" id="UP000239025"/>
    </source>
</evidence>
<dbReference type="PANTHER" id="PTHR31645">
    <property type="entry name" value="OLIGOPEPTIDE TRANSPORTER YGL114W-RELATED"/>
    <property type="match status" value="1"/>
</dbReference>
<dbReference type="GO" id="GO:0016020">
    <property type="term" value="C:membrane"/>
    <property type="evidence" value="ECO:0007669"/>
    <property type="project" value="UniProtKB-SubCell"/>
</dbReference>
<accession>A0A2K4UZ18</accession>
<keyword evidence="3 6" id="KW-0812">Transmembrane</keyword>
<reference evidence="8" key="1">
    <citation type="submission" date="2017-11" db="EMBL/GenBank/DDBJ databases">
        <authorList>
            <person name="Blom J."/>
        </authorList>
    </citation>
    <scope>NUCLEOTIDE SEQUENCE [LARGE SCALE GENOMIC DNA]</scope>
</reference>
<evidence type="ECO:0000256" key="1">
    <source>
        <dbReference type="ARBA" id="ARBA00004141"/>
    </source>
</evidence>
<evidence type="ECO:0000256" key="6">
    <source>
        <dbReference type="SAM" id="Phobius"/>
    </source>
</evidence>
<evidence type="ECO:0000313" key="7">
    <source>
        <dbReference type="EMBL" id="SOS16673.1"/>
    </source>
</evidence>
<dbReference type="Pfam" id="PF03169">
    <property type="entry name" value="OPT"/>
    <property type="match status" value="1"/>
</dbReference>